<keyword evidence="3" id="KW-1185">Reference proteome</keyword>
<accession>A0A7W0HMF0</accession>
<dbReference type="GO" id="GO:0051920">
    <property type="term" value="F:peroxiredoxin activity"/>
    <property type="evidence" value="ECO:0007669"/>
    <property type="project" value="InterPro"/>
</dbReference>
<sequence>MGHSSLAEEYNHISDNFWKLIEWQKDQGELYDSHYQKTYQDGIFDTKTKRLMAMCGAIVMGCRGCILGQTIKAIDEGATADEIMEACSVMLSLGGTMAGSKISIVIEILKEKGLIEGNQE</sequence>
<name>A0A7W0HMF0_9BACT</name>
<organism evidence="2 3">
    <name type="scientific">Desulfosalsimonas propionicica</name>
    <dbReference type="NCBI Taxonomy" id="332175"/>
    <lineage>
        <taxon>Bacteria</taxon>
        <taxon>Pseudomonadati</taxon>
        <taxon>Thermodesulfobacteriota</taxon>
        <taxon>Desulfobacteria</taxon>
        <taxon>Desulfobacterales</taxon>
        <taxon>Desulfosalsimonadaceae</taxon>
        <taxon>Desulfosalsimonas</taxon>
    </lineage>
</organism>
<keyword evidence="2" id="KW-0575">Peroxidase</keyword>
<evidence type="ECO:0000313" key="3">
    <source>
        <dbReference type="Proteomes" id="UP000525298"/>
    </source>
</evidence>
<proteinExistence type="predicted"/>
<dbReference type="RefSeq" id="WP_181552836.1">
    <property type="nucleotide sequence ID" value="NZ_JACDUS010000020.1"/>
</dbReference>
<feature type="domain" description="Carboxymuconolactone decarboxylase-like" evidence="1">
    <location>
        <begin position="29"/>
        <end position="97"/>
    </location>
</feature>
<dbReference type="EMBL" id="JACDUS010000020">
    <property type="protein sequence ID" value="MBA2883232.1"/>
    <property type="molecule type" value="Genomic_DNA"/>
</dbReference>
<dbReference type="AlphaFoldDB" id="A0A7W0HMF0"/>
<evidence type="ECO:0000313" key="2">
    <source>
        <dbReference type="EMBL" id="MBA2883232.1"/>
    </source>
</evidence>
<dbReference type="InterPro" id="IPR003779">
    <property type="entry name" value="CMD-like"/>
</dbReference>
<dbReference type="Pfam" id="PF02627">
    <property type="entry name" value="CMD"/>
    <property type="match status" value="1"/>
</dbReference>
<dbReference type="InterPro" id="IPR029032">
    <property type="entry name" value="AhpD-like"/>
</dbReference>
<gene>
    <name evidence="2" type="ORF">HNR65_003594</name>
</gene>
<protein>
    <submittedName>
        <fullName evidence="2">AhpD family alkylhydroperoxidase</fullName>
    </submittedName>
</protein>
<keyword evidence="2" id="KW-0560">Oxidoreductase</keyword>
<dbReference type="Proteomes" id="UP000525298">
    <property type="component" value="Unassembled WGS sequence"/>
</dbReference>
<reference evidence="2 3" key="1">
    <citation type="submission" date="2020-07" db="EMBL/GenBank/DDBJ databases">
        <title>Genomic Encyclopedia of Type Strains, Phase IV (KMG-IV): sequencing the most valuable type-strain genomes for metagenomic binning, comparative biology and taxonomic classification.</title>
        <authorList>
            <person name="Goeker M."/>
        </authorList>
    </citation>
    <scope>NUCLEOTIDE SEQUENCE [LARGE SCALE GENOMIC DNA]</scope>
    <source>
        <strain evidence="2 3">DSM 17721</strain>
    </source>
</reference>
<evidence type="ECO:0000259" key="1">
    <source>
        <dbReference type="Pfam" id="PF02627"/>
    </source>
</evidence>
<dbReference type="Gene3D" id="1.20.1290.10">
    <property type="entry name" value="AhpD-like"/>
    <property type="match status" value="1"/>
</dbReference>
<dbReference type="SUPFAM" id="SSF69118">
    <property type="entry name" value="AhpD-like"/>
    <property type="match status" value="1"/>
</dbReference>
<comment type="caution">
    <text evidence="2">The sequence shown here is derived from an EMBL/GenBank/DDBJ whole genome shotgun (WGS) entry which is preliminary data.</text>
</comment>